<keyword evidence="3" id="KW-1185">Reference proteome</keyword>
<reference evidence="2 3" key="2">
    <citation type="journal article" date="2017" name="Genome Biol. Evol.">
        <title>Trajectories and Drivers of Genome Evolution in Surface-Associated Marine Phaeobacter.</title>
        <authorList>
            <person name="Freese H.M."/>
            <person name="Sikorski J."/>
            <person name="Bunk B."/>
            <person name="Scheuner C."/>
            <person name="Meier-Kolthoff J.P."/>
            <person name="Sproer C."/>
            <person name="Gram L."/>
            <person name="Overmann J."/>
        </authorList>
    </citation>
    <scope>NUCLEOTIDE SEQUENCE [LARGE SCALE GENOMIC DNA]</scope>
    <source>
        <strain evidence="2 3">P36</strain>
    </source>
</reference>
<reference evidence="2 3" key="1">
    <citation type="journal article" date="2017" name="Front. Microbiol.">
        <title>Phaeobacter piscinae sp. nov., a species of the Roseobacter group and potential aquaculture probiont.</title>
        <authorList>
            <person name="Sonnenschein E.C."/>
            <person name="Phippen C.B.W."/>
            <person name="Nielsen K.F."/>
            <person name="Mateiu R.V."/>
            <person name="Melchiorsen J."/>
            <person name="Gram L."/>
            <person name="Overmann J."/>
            <person name="Freese H.M."/>
        </authorList>
    </citation>
    <scope>NUCLEOTIDE SEQUENCE [LARGE SCALE GENOMIC DNA]</scope>
    <source>
        <strain evidence="2 3">P36</strain>
    </source>
</reference>
<dbReference type="InterPro" id="IPR009061">
    <property type="entry name" value="DNA-bd_dom_put_sf"/>
</dbReference>
<accession>A0ABM6PAC9</accession>
<reference evidence="2 3" key="4">
    <citation type="journal article" date="2018" name="Environ. Microbiol. Rep.">
        <title>Phylogenetic distribution of roseobacticides in the Roseobacter group and their effect on microalgae.</title>
        <authorList>
            <person name="Sonnenschein E.C."/>
            <person name="Phippen C.B."/>
            <person name="Bentzon-Tilia M."/>
            <person name="Rasmussen S.A."/>
            <person name="Nielsen K.F."/>
            <person name="Gram L."/>
        </authorList>
    </citation>
    <scope>NUCLEOTIDE SEQUENCE [LARGE SCALE GENOMIC DNA]</scope>
    <source>
        <strain evidence="2 3">P36</strain>
    </source>
</reference>
<protein>
    <recommendedName>
        <fullName evidence="1">Helix-turn-helix domain-containing protein</fullName>
    </recommendedName>
</protein>
<dbReference type="SUPFAM" id="SSF46955">
    <property type="entry name" value="Putative DNA-binding domain"/>
    <property type="match status" value="1"/>
</dbReference>
<dbReference type="RefSeq" id="WP_096868259.1">
    <property type="nucleotide sequence ID" value="NZ_CP010643.1"/>
</dbReference>
<dbReference type="EMBL" id="CP010643">
    <property type="protein sequence ID" value="ATG34590.1"/>
    <property type="molecule type" value="Genomic_DNA"/>
</dbReference>
<gene>
    <name evidence="2" type="ORF">PhaeoP36_00420</name>
</gene>
<proteinExistence type="predicted"/>
<organism evidence="2 3">
    <name type="scientific">Phaeobacter piscinae</name>
    <dbReference type="NCBI Taxonomy" id="1580596"/>
    <lineage>
        <taxon>Bacteria</taxon>
        <taxon>Pseudomonadati</taxon>
        <taxon>Pseudomonadota</taxon>
        <taxon>Alphaproteobacteria</taxon>
        <taxon>Rhodobacterales</taxon>
        <taxon>Roseobacteraceae</taxon>
        <taxon>Phaeobacter</taxon>
    </lineage>
</organism>
<feature type="domain" description="Helix-turn-helix" evidence="1">
    <location>
        <begin position="16"/>
        <end position="64"/>
    </location>
</feature>
<reference evidence="2 3" key="3">
    <citation type="journal article" date="2017" name="Int. J. Syst. Evol. Microbiol.">
        <title>Adaptation of Surface-Associated Bacteria to the Open Ocean: A Genomically Distinct Subpopulation of Phaeobacter gallaeciensis Colonizes Pacific Mesozooplankton.</title>
        <authorList>
            <person name="Freese H.M."/>
            <person name="Methner A."/>
            <person name="Overmann J."/>
        </authorList>
    </citation>
    <scope>NUCLEOTIDE SEQUENCE [LARGE SCALE GENOMIC DNA]</scope>
    <source>
        <strain evidence="2 3">P36</strain>
    </source>
</reference>
<evidence type="ECO:0000313" key="3">
    <source>
        <dbReference type="Proteomes" id="UP000218891"/>
    </source>
</evidence>
<evidence type="ECO:0000313" key="2">
    <source>
        <dbReference type="EMBL" id="ATG34590.1"/>
    </source>
</evidence>
<sequence length="154" mass="16874">MPKSAKLNGIKSLRCYTIPEAAGVTGVSDRTIRAWIKQGLTAMTDERPTLVRGDALISYIQRQRQGRKSRLSPDEFYCLKCRAARKPAGGLVDCETDGTRAKLSAICETCDTIMHKPIPPDSVPTLAKTFVVTLRGKLSQKANAASETTARNRH</sequence>
<dbReference type="Proteomes" id="UP000218891">
    <property type="component" value="Chromosome"/>
</dbReference>
<dbReference type="Pfam" id="PF12728">
    <property type="entry name" value="HTH_17"/>
    <property type="match status" value="1"/>
</dbReference>
<evidence type="ECO:0000259" key="1">
    <source>
        <dbReference type="Pfam" id="PF12728"/>
    </source>
</evidence>
<dbReference type="InterPro" id="IPR041657">
    <property type="entry name" value="HTH_17"/>
</dbReference>
<name>A0ABM6PAC9_9RHOB</name>